<dbReference type="InterPro" id="IPR029052">
    <property type="entry name" value="Metallo-depent_PP-like"/>
</dbReference>
<name>Q132W2_RHOPS</name>
<dbReference type="EMBL" id="CP000283">
    <property type="protein sequence ID" value="ABE40877.1"/>
    <property type="molecule type" value="Genomic_DNA"/>
</dbReference>
<dbReference type="InterPro" id="IPR004843">
    <property type="entry name" value="Calcineurin-like_PHP"/>
</dbReference>
<sequence length="265" mass="29657">MKIWPLSDLHMELTRGWDLPGAADRPPFDVMVVAGDVMPGFARGVRWLAERVVDRPVIMVAGNHEHYGRDLDREIEKAREAATGTNVTVLQNSTAIVNGVLFLGATYWTDFDLFGTPIASMSVAAEMLNDYRKIRVDNYSRRLRPQHTLLRHRESRAFVEETLRAAPATMKRVLVTHHPVHPVGGRSRPHGHDLAGDQLAPAYMSDCSELFELGLDAAVSGHTHVSLDEIVGKTRLISNSKGYGPWTAGERWENPHFDPLFTFDI</sequence>
<organism evidence="2 3">
    <name type="scientific">Rhodopseudomonas palustris (strain BisB5)</name>
    <dbReference type="NCBI Taxonomy" id="316057"/>
    <lineage>
        <taxon>Bacteria</taxon>
        <taxon>Pseudomonadati</taxon>
        <taxon>Pseudomonadota</taxon>
        <taxon>Alphaproteobacteria</taxon>
        <taxon>Hyphomicrobiales</taxon>
        <taxon>Nitrobacteraceae</taxon>
        <taxon>Rhodopseudomonas</taxon>
    </lineage>
</organism>
<gene>
    <name evidence="2" type="ordered locus">RPD_3654</name>
</gene>
<dbReference type="PANTHER" id="PTHR37844:SF2">
    <property type="entry name" value="SER_THR PROTEIN PHOSPHATASE SUPERFAMILY (AFU_ORTHOLOGUE AFUA_1G14840)"/>
    <property type="match status" value="1"/>
</dbReference>
<dbReference type="BioCyc" id="RPAL316057:RPD_RS18370-MONOMER"/>
<dbReference type="HOGENOM" id="CLU_060372_3_0_5"/>
<dbReference type="Proteomes" id="UP000001818">
    <property type="component" value="Chromosome"/>
</dbReference>
<dbReference type="KEGG" id="rpd:RPD_3654"/>
<evidence type="ECO:0000259" key="1">
    <source>
        <dbReference type="Pfam" id="PF00149"/>
    </source>
</evidence>
<dbReference type="STRING" id="316057.RPD_3654"/>
<evidence type="ECO:0000313" key="3">
    <source>
        <dbReference type="Proteomes" id="UP000001818"/>
    </source>
</evidence>
<dbReference type="AlphaFoldDB" id="Q132W2"/>
<dbReference type="GO" id="GO:0016787">
    <property type="term" value="F:hydrolase activity"/>
    <property type="evidence" value="ECO:0007669"/>
    <property type="project" value="InterPro"/>
</dbReference>
<feature type="domain" description="Calcineurin-like phosphoesterase" evidence="1">
    <location>
        <begin position="1"/>
        <end position="225"/>
    </location>
</feature>
<dbReference type="SUPFAM" id="SSF56300">
    <property type="entry name" value="Metallo-dependent phosphatases"/>
    <property type="match status" value="1"/>
</dbReference>
<reference evidence="2 3" key="1">
    <citation type="submission" date="2006-03" db="EMBL/GenBank/DDBJ databases">
        <title>Complete sequence of Rhodopseudomonas palustris BisB5.</title>
        <authorList>
            <consortium name="US DOE Joint Genome Institute"/>
            <person name="Copeland A."/>
            <person name="Lucas S."/>
            <person name="Lapidus A."/>
            <person name="Barry K."/>
            <person name="Detter J.C."/>
            <person name="Glavina del Rio T."/>
            <person name="Hammon N."/>
            <person name="Israni S."/>
            <person name="Dalin E."/>
            <person name="Tice H."/>
            <person name="Pitluck S."/>
            <person name="Chain P."/>
            <person name="Malfatti S."/>
            <person name="Shin M."/>
            <person name="Vergez L."/>
            <person name="Schmutz J."/>
            <person name="Larimer F."/>
            <person name="Land M."/>
            <person name="Hauser L."/>
            <person name="Pelletier D.A."/>
            <person name="Kyrpides N."/>
            <person name="Lykidis A."/>
            <person name="Oda Y."/>
            <person name="Harwood C.S."/>
            <person name="Richardson P."/>
        </authorList>
    </citation>
    <scope>NUCLEOTIDE SEQUENCE [LARGE SCALE GENOMIC DNA]</scope>
    <source>
        <strain evidence="2 3">BisB5</strain>
    </source>
</reference>
<dbReference type="Pfam" id="PF00149">
    <property type="entry name" value="Metallophos"/>
    <property type="match status" value="1"/>
</dbReference>
<protein>
    <submittedName>
        <fullName evidence="2">Metallophosphoesterase</fullName>
    </submittedName>
</protein>
<evidence type="ECO:0000313" key="2">
    <source>
        <dbReference type="EMBL" id="ABE40877.1"/>
    </source>
</evidence>
<accession>Q132W2</accession>
<dbReference type="Gene3D" id="3.60.21.10">
    <property type="match status" value="1"/>
</dbReference>
<dbReference type="eggNOG" id="COG1409">
    <property type="taxonomic scope" value="Bacteria"/>
</dbReference>
<dbReference type="PANTHER" id="PTHR37844">
    <property type="entry name" value="SER/THR PROTEIN PHOSPHATASE SUPERFAMILY (AFU_ORTHOLOGUE AFUA_1G14840)"/>
    <property type="match status" value="1"/>
</dbReference>
<proteinExistence type="predicted"/>